<dbReference type="AlphaFoldDB" id="A0A0E9SSM7"/>
<dbReference type="EMBL" id="GBXM01065039">
    <property type="protein sequence ID" value="JAH43538.1"/>
    <property type="molecule type" value="Transcribed_RNA"/>
</dbReference>
<organism evidence="1">
    <name type="scientific">Anguilla anguilla</name>
    <name type="common">European freshwater eel</name>
    <name type="synonym">Muraena anguilla</name>
    <dbReference type="NCBI Taxonomy" id="7936"/>
    <lineage>
        <taxon>Eukaryota</taxon>
        <taxon>Metazoa</taxon>
        <taxon>Chordata</taxon>
        <taxon>Craniata</taxon>
        <taxon>Vertebrata</taxon>
        <taxon>Euteleostomi</taxon>
        <taxon>Actinopterygii</taxon>
        <taxon>Neopterygii</taxon>
        <taxon>Teleostei</taxon>
        <taxon>Anguilliformes</taxon>
        <taxon>Anguillidae</taxon>
        <taxon>Anguilla</taxon>
    </lineage>
</organism>
<name>A0A0E9SSM7_ANGAN</name>
<reference evidence="1" key="1">
    <citation type="submission" date="2014-11" db="EMBL/GenBank/DDBJ databases">
        <authorList>
            <person name="Amaro Gonzalez C."/>
        </authorList>
    </citation>
    <scope>NUCLEOTIDE SEQUENCE</scope>
</reference>
<protein>
    <submittedName>
        <fullName evidence="1">Uncharacterized protein</fullName>
    </submittedName>
</protein>
<proteinExistence type="predicted"/>
<reference evidence="1" key="2">
    <citation type="journal article" date="2015" name="Fish Shellfish Immunol.">
        <title>Early steps in the European eel (Anguilla anguilla)-Vibrio vulnificus interaction in the gills: Role of the RtxA13 toxin.</title>
        <authorList>
            <person name="Callol A."/>
            <person name="Pajuelo D."/>
            <person name="Ebbesson L."/>
            <person name="Teles M."/>
            <person name="MacKenzie S."/>
            <person name="Amaro C."/>
        </authorList>
    </citation>
    <scope>NUCLEOTIDE SEQUENCE</scope>
</reference>
<sequence length="33" mass="4104">MYKAASHHYHHYHTQQQKPFFNIEREIKNNCSD</sequence>
<evidence type="ECO:0000313" key="1">
    <source>
        <dbReference type="EMBL" id="JAH43538.1"/>
    </source>
</evidence>
<accession>A0A0E9SSM7</accession>